<proteinExistence type="predicted"/>
<dbReference type="InterPro" id="IPR002645">
    <property type="entry name" value="STAS_dom"/>
</dbReference>
<protein>
    <submittedName>
        <fullName evidence="2">MEDS domain-containing protein</fullName>
    </submittedName>
</protein>
<evidence type="ECO:0000313" key="3">
    <source>
        <dbReference type="Proteomes" id="UP001059617"/>
    </source>
</evidence>
<reference evidence="2" key="2">
    <citation type="submission" date="2022-09" db="EMBL/GenBank/DDBJ databases">
        <title>Biosynthetic gene clusters of Dactylosporangioum fulvum.</title>
        <authorList>
            <person name="Caradec T."/>
        </authorList>
    </citation>
    <scope>NUCLEOTIDE SEQUENCE</scope>
    <source>
        <strain evidence="2">NRRL B-16292</strain>
    </source>
</reference>
<name>A0ABY5VXF1_9ACTN</name>
<keyword evidence="3" id="KW-1185">Reference proteome</keyword>
<sequence length="295" mass="32118">MKTISESILIKHTRHIRLGDHLCLPFASDVEQREVVSAYIADGLTRGERVLYYSDKTAPDAIDAWLDPRGIDGALAIARGQLEVRPAGETPFDPADLVDGIQHAIREARAAGFQGLRLTGEMSWALRSLPDTVRLHEYESGVASTVVESGDLAAICQYDERLFERADMTGLVARHTSVVCIDPLHDDRRLRIVPTFSPRGLKVTGTVDDATAGAFAGALAQAGGWTAAEPVIVLDLADLQFIDVAGIRAMVRFAESITPERKLQVRHLSPTLRKVLRIVGWDATPGLSFDGEPTC</sequence>
<accession>A0ABY5VXF1</accession>
<evidence type="ECO:0000313" key="2">
    <source>
        <dbReference type="EMBL" id="UWP82432.1"/>
    </source>
</evidence>
<dbReference type="SUPFAM" id="SSF52091">
    <property type="entry name" value="SpoIIaa-like"/>
    <property type="match status" value="1"/>
</dbReference>
<dbReference type="Gene3D" id="3.30.750.24">
    <property type="entry name" value="STAS domain"/>
    <property type="match status" value="1"/>
</dbReference>
<reference evidence="2" key="1">
    <citation type="submission" date="2021-04" db="EMBL/GenBank/DDBJ databases">
        <authorList>
            <person name="Hartkoorn R.C."/>
            <person name="Beaudoing E."/>
            <person name="Hot D."/>
        </authorList>
    </citation>
    <scope>NUCLEOTIDE SEQUENCE</scope>
    <source>
        <strain evidence="2">NRRL B-16292</strain>
    </source>
</reference>
<evidence type="ECO:0000259" key="1">
    <source>
        <dbReference type="PROSITE" id="PS50801"/>
    </source>
</evidence>
<dbReference type="Pfam" id="PF14417">
    <property type="entry name" value="MEDS"/>
    <property type="match status" value="1"/>
</dbReference>
<gene>
    <name evidence="2" type="ORF">Dfulv_46575</name>
</gene>
<feature type="domain" description="STAS" evidence="1">
    <location>
        <begin position="201"/>
        <end position="280"/>
    </location>
</feature>
<dbReference type="InterPro" id="IPR058548">
    <property type="entry name" value="MlaB-like_STAS"/>
</dbReference>
<organism evidence="2 3">
    <name type="scientific">Dactylosporangium fulvum</name>
    <dbReference type="NCBI Taxonomy" id="53359"/>
    <lineage>
        <taxon>Bacteria</taxon>
        <taxon>Bacillati</taxon>
        <taxon>Actinomycetota</taxon>
        <taxon>Actinomycetes</taxon>
        <taxon>Micromonosporales</taxon>
        <taxon>Micromonosporaceae</taxon>
        <taxon>Dactylosporangium</taxon>
    </lineage>
</organism>
<dbReference type="Pfam" id="PF13466">
    <property type="entry name" value="STAS_2"/>
    <property type="match status" value="1"/>
</dbReference>
<dbReference type="CDD" id="cd07043">
    <property type="entry name" value="STAS_anti-anti-sigma_factors"/>
    <property type="match status" value="1"/>
</dbReference>
<dbReference type="PROSITE" id="PS50801">
    <property type="entry name" value="STAS"/>
    <property type="match status" value="1"/>
</dbReference>
<dbReference type="EMBL" id="CP073720">
    <property type="protein sequence ID" value="UWP82432.1"/>
    <property type="molecule type" value="Genomic_DNA"/>
</dbReference>
<dbReference type="Proteomes" id="UP001059617">
    <property type="component" value="Chromosome"/>
</dbReference>
<dbReference type="InterPro" id="IPR025847">
    <property type="entry name" value="MEDS_domain"/>
</dbReference>
<dbReference type="RefSeq" id="WP_259860204.1">
    <property type="nucleotide sequence ID" value="NZ_BAAAST010000025.1"/>
</dbReference>
<dbReference type="InterPro" id="IPR036513">
    <property type="entry name" value="STAS_dom_sf"/>
</dbReference>